<evidence type="ECO:0000256" key="6">
    <source>
        <dbReference type="ARBA" id="ARBA00023014"/>
    </source>
</evidence>
<keyword evidence="6" id="KW-0411">Iron-sulfur</keyword>
<comment type="caution">
    <text evidence="8">The sequence shown here is derived from an EMBL/GenBank/DDBJ whole genome shotgun (WGS) entry which is preliminary data.</text>
</comment>
<dbReference type="PANTHER" id="PTHR11228">
    <property type="entry name" value="RADICAL SAM DOMAIN PROTEIN"/>
    <property type="match status" value="1"/>
</dbReference>
<keyword evidence="3" id="KW-0949">S-adenosyl-L-methionine</keyword>
<dbReference type="Proteomes" id="UP000627781">
    <property type="component" value="Unassembled WGS sequence"/>
</dbReference>
<dbReference type="Gene3D" id="3.20.20.70">
    <property type="entry name" value="Aldolase class I"/>
    <property type="match status" value="1"/>
</dbReference>
<dbReference type="CDD" id="cd01335">
    <property type="entry name" value="Radical_SAM"/>
    <property type="match status" value="1"/>
</dbReference>
<keyword evidence="9" id="KW-1185">Reference proteome</keyword>
<keyword evidence="2" id="KW-0004">4Fe-4S</keyword>
<comment type="cofactor">
    <cofactor evidence="1">
        <name>[4Fe-4S] cluster</name>
        <dbReference type="ChEBI" id="CHEBI:49883"/>
    </cofactor>
</comment>
<dbReference type="InterPro" id="IPR023885">
    <property type="entry name" value="4Fe4S-binding_SPASM_dom"/>
</dbReference>
<evidence type="ECO:0000313" key="8">
    <source>
        <dbReference type="EMBL" id="MBD7910987.1"/>
    </source>
</evidence>
<sequence length="328" mass="38168">MFNSTVLVEPTNICNLKCVMCEARCTVEAGNEKVQYLMPDQLDIMLSKLNGYISNVVFQGDCEPTLNPYLEGLVDVARKYTEQVAIVTNGIMLTPERIDSLIANGVTWFALSIDDHREQIYNGIRKYSDFKKVEQNLDYLIKVRNERNNSIFIVTHKIVFENDTIDSLKEYVKYFYIDKDVNKITFAPLVCEGSIKKKNWIIIRNKLENSLIQENIHINLSDFANYPYATLHKYCGTNLFFISHEGNFAPCGLHTRDGNNFGNLLVESLEDIKEKDVFKEYHSFWKNRKYDCKKPRVCENCYLLRSPYFKYCLNEGYEAGKCFDLEKV</sequence>
<dbReference type="SUPFAM" id="SSF102114">
    <property type="entry name" value="Radical SAM enzymes"/>
    <property type="match status" value="1"/>
</dbReference>
<dbReference type="SFLD" id="SFLDG01387">
    <property type="entry name" value="BtrN-like_SPASM_domain_contain"/>
    <property type="match status" value="1"/>
</dbReference>
<protein>
    <submittedName>
        <fullName evidence="8">Radical SAM protein</fullName>
    </submittedName>
</protein>
<dbReference type="PANTHER" id="PTHR11228:SF34">
    <property type="entry name" value="TUNGSTEN-CONTAINING ALDEHYDE FERREDOXIN OXIDOREDUCTASE COFACTOR MODIFYING PROTEIN"/>
    <property type="match status" value="1"/>
</dbReference>
<dbReference type="InterPro" id="IPR013785">
    <property type="entry name" value="Aldolase_TIM"/>
</dbReference>
<gene>
    <name evidence="8" type="ORF">H9661_06435</name>
</gene>
<dbReference type="SFLD" id="SFLDS00029">
    <property type="entry name" value="Radical_SAM"/>
    <property type="match status" value="1"/>
</dbReference>
<keyword evidence="5" id="KW-0408">Iron</keyword>
<dbReference type="Pfam" id="PF04055">
    <property type="entry name" value="Radical_SAM"/>
    <property type="match status" value="1"/>
</dbReference>
<evidence type="ECO:0000313" key="9">
    <source>
        <dbReference type="Proteomes" id="UP000627781"/>
    </source>
</evidence>
<dbReference type="EMBL" id="JACSRA010000008">
    <property type="protein sequence ID" value="MBD7910987.1"/>
    <property type="molecule type" value="Genomic_DNA"/>
</dbReference>
<evidence type="ECO:0000256" key="3">
    <source>
        <dbReference type="ARBA" id="ARBA00022691"/>
    </source>
</evidence>
<dbReference type="InterPro" id="IPR007197">
    <property type="entry name" value="rSAM"/>
</dbReference>
<dbReference type="InterPro" id="IPR050377">
    <property type="entry name" value="Radical_SAM_PqqE_MftC-like"/>
</dbReference>
<reference evidence="8 9" key="1">
    <citation type="submission" date="2020-08" db="EMBL/GenBank/DDBJ databases">
        <title>A Genomic Blueprint of the Chicken Gut Microbiome.</title>
        <authorList>
            <person name="Gilroy R."/>
            <person name="Ravi A."/>
            <person name="Getino M."/>
            <person name="Pursley I."/>
            <person name="Horton D.L."/>
            <person name="Alikhan N.-F."/>
            <person name="Baker D."/>
            <person name="Gharbi K."/>
            <person name="Hall N."/>
            <person name="Watson M."/>
            <person name="Adriaenssens E.M."/>
            <person name="Foster-Nyarko E."/>
            <person name="Jarju S."/>
            <person name="Secka A."/>
            <person name="Antonio M."/>
            <person name="Oren A."/>
            <person name="Chaudhuri R."/>
            <person name="La Ragione R.M."/>
            <person name="Hildebrand F."/>
            <person name="Pallen M.J."/>
        </authorList>
    </citation>
    <scope>NUCLEOTIDE SEQUENCE [LARGE SCALE GENOMIC DNA]</scope>
    <source>
        <strain evidence="8 9">Sa3CVN1</strain>
    </source>
</reference>
<evidence type="ECO:0000256" key="5">
    <source>
        <dbReference type="ARBA" id="ARBA00023004"/>
    </source>
</evidence>
<proteinExistence type="predicted"/>
<evidence type="ECO:0000256" key="1">
    <source>
        <dbReference type="ARBA" id="ARBA00001966"/>
    </source>
</evidence>
<keyword evidence="4" id="KW-0479">Metal-binding</keyword>
<dbReference type="Pfam" id="PF13186">
    <property type="entry name" value="SPASM"/>
    <property type="match status" value="1"/>
</dbReference>
<accession>A0ABR8PS63</accession>
<dbReference type="InterPro" id="IPR058240">
    <property type="entry name" value="rSAM_sf"/>
</dbReference>
<evidence type="ECO:0000256" key="2">
    <source>
        <dbReference type="ARBA" id="ARBA00022485"/>
    </source>
</evidence>
<evidence type="ECO:0000259" key="7">
    <source>
        <dbReference type="PROSITE" id="PS51918"/>
    </source>
</evidence>
<dbReference type="InterPro" id="IPR006638">
    <property type="entry name" value="Elp3/MiaA/NifB-like_rSAM"/>
</dbReference>
<evidence type="ECO:0000256" key="4">
    <source>
        <dbReference type="ARBA" id="ARBA00022723"/>
    </source>
</evidence>
<dbReference type="InterPro" id="IPR034391">
    <property type="entry name" value="AdoMet-like_SPASM_containing"/>
</dbReference>
<dbReference type="SFLD" id="SFLDG01067">
    <property type="entry name" value="SPASM/twitch_domain_containing"/>
    <property type="match status" value="1"/>
</dbReference>
<organism evidence="8 9">
    <name type="scientific">Clostridium cibarium</name>
    <dbReference type="NCBI Taxonomy" id="2762247"/>
    <lineage>
        <taxon>Bacteria</taxon>
        <taxon>Bacillati</taxon>
        <taxon>Bacillota</taxon>
        <taxon>Clostridia</taxon>
        <taxon>Eubacteriales</taxon>
        <taxon>Clostridiaceae</taxon>
        <taxon>Clostridium</taxon>
    </lineage>
</organism>
<dbReference type="SMART" id="SM00729">
    <property type="entry name" value="Elp3"/>
    <property type="match status" value="1"/>
</dbReference>
<dbReference type="PROSITE" id="PS51918">
    <property type="entry name" value="RADICAL_SAM"/>
    <property type="match status" value="1"/>
</dbReference>
<dbReference type="RefSeq" id="WP_191767964.1">
    <property type="nucleotide sequence ID" value="NZ_JACSRA010000008.1"/>
</dbReference>
<feature type="domain" description="Radical SAM core" evidence="7">
    <location>
        <begin position="1"/>
        <end position="224"/>
    </location>
</feature>
<name>A0ABR8PS63_9CLOT</name>